<evidence type="ECO:0000256" key="2">
    <source>
        <dbReference type="ARBA" id="ARBA00022670"/>
    </source>
</evidence>
<comment type="caution">
    <text evidence="5">The sequence shown here is derived from an EMBL/GenBank/DDBJ whole genome shotgun (WGS) entry which is preliminary data.</text>
</comment>
<sequence length="452" mass="51624">MPTTSISTPMPNPHTRSTYQHLLSPSRRQAKAHNKCTLIDFPPIGIIRSCTSPLLLRISDTISQCSAFVPSISLLHLLRLMNLNQTNTLLTTDFPSCVLSFDNGLYVDCESQIKRLRQATKVLSKIVTFGSALTSCQRKHFGNPVASTLPSDNLIFIVIQNLEILSQCIKSKQQAIEVILWNMLDKHPERSELMLQNLVKKFSDNPCAFNGKLPHVTLTSFQTLNAGRWLDDEIVNYFVKKWCFKSGTTLGFNTFFACKVLFQETECINAREGFLTNVDEDTVRRWCAKAATAMIGTSGTGWDSVFIPINEDSTHWYSAHIDFRSKRIDIFDSLRDRCIQNRQKPLLERKNSKLMLVLMWLADVLGRMRGEDIMLKNNPNSDWICDPHFKVHFQANSHDCGVHMLWHLKHLLEFRQVRLGPECSQAHLQFNDNMAGKRLRLVQEMLLDAGLL</sequence>
<dbReference type="GO" id="GO:0006508">
    <property type="term" value="P:proteolysis"/>
    <property type="evidence" value="ECO:0007669"/>
    <property type="project" value="UniProtKB-KW"/>
</dbReference>
<reference evidence="5 6" key="1">
    <citation type="journal article" date="2020" name="ISME J.">
        <title>Uncovering the hidden diversity of litter-decomposition mechanisms in mushroom-forming fungi.</title>
        <authorList>
            <person name="Floudas D."/>
            <person name="Bentzer J."/>
            <person name="Ahren D."/>
            <person name="Johansson T."/>
            <person name="Persson P."/>
            <person name="Tunlid A."/>
        </authorList>
    </citation>
    <scope>NUCLEOTIDE SEQUENCE [LARGE SCALE GENOMIC DNA]</scope>
    <source>
        <strain evidence="5 6">CBS 406.79</strain>
    </source>
</reference>
<dbReference type="PROSITE" id="PS50600">
    <property type="entry name" value="ULP_PROTEASE"/>
    <property type="match status" value="1"/>
</dbReference>
<keyword evidence="3" id="KW-0378">Hydrolase</keyword>
<gene>
    <name evidence="5" type="ORF">D9757_011618</name>
</gene>
<dbReference type="AlphaFoldDB" id="A0A8H5GX21"/>
<keyword evidence="6" id="KW-1185">Reference proteome</keyword>
<accession>A0A8H5GX21</accession>
<dbReference type="SUPFAM" id="SSF54001">
    <property type="entry name" value="Cysteine proteinases"/>
    <property type="match status" value="1"/>
</dbReference>
<dbReference type="InterPro" id="IPR003653">
    <property type="entry name" value="Peptidase_C48_C"/>
</dbReference>
<dbReference type="Gene3D" id="3.40.395.10">
    <property type="entry name" value="Adenoviral Proteinase, Chain A"/>
    <property type="match status" value="1"/>
</dbReference>
<feature type="domain" description="Ubiquitin-like protease family profile" evidence="4">
    <location>
        <begin position="214"/>
        <end position="411"/>
    </location>
</feature>
<dbReference type="Proteomes" id="UP000518752">
    <property type="component" value="Unassembled WGS sequence"/>
</dbReference>
<dbReference type="GO" id="GO:0008234">
    <property type="term" value="F:cysteine-type peptidase activity"/>
    <property type="evidence" value="ECO:0007669"/>
    <property type="project" value="InterPro"/>
</dbReference>
<dbReference type="InterPro" id="IPR038765">
    <property type="entry name" value="Papain-like_cys_pep_sf"/>
</dbReference>
<protein>
    <recommendedName>
        <fullName evidence="4">Ubiquitin-like protease family profile domain-containing protein</fullName>
    </recommendedName>
</protein>
<evidence type="ECO:0000256" key="3">
    <source>
        <dbReference type="ARBA" id="ARBA00022801"/>
    </source>
</evidence>
<evidence type="ECO:0000256" key="1">
    <source>
        <dbReference type="ARBA" id="ARBA00005234"/>
    </source>
</evidence>
<comment type="similarity">
    <text evidence="1">Belongs to the peptidase C48 family.</text>
</comment>
<organism evidence="5 6">
    <name type="scientific">Collybiopsis confluens</name>
    <dbReference type="NCBI Taxonomy" id="2823264"/>
    <lineage>
        <taxon>Eukaryota</taxon>
        <taxon>Fungi</taxon>
        <taxon>Dikarya</taxon>
        <taxon>Basidiomycota</taxon>
        <taxon>Agaricomycotina</taxon>
        <taxon>Agaricomycetes</taxon>
        <taxon>Agaricomycetidae</taxon>
        <taxon>Agaricales</taxon>
        <taxon>Marasmiineae</taxon>
        <taxon>Omphalotaceae</taxon>
        <taxon>Collybiopsis</taxon>
    </lineage>
</organism>
<keyword evidence="2" id="KW-0645">Protease</keyword>
<dbReference type="Pfam" id="PF02902">
    <property type="entry name" value="Peptidase_C48"/>
    <property type="match status" value="1"/>
</dbReference>
<dbReference type="OrthoDB" id="3052212at2759"/>
<proteinExistence type="inferred from homology"/>
<dbReference type="EMBL" id="JAACJN010000111">
    <property type="protein sequence ID" value="KAF5372405.1"/>
    <property type="molecule type" value="Genomic_DNA"/>
</dbReference>
<evidence type="ECO:0000259" key="4">
    <source>
        <dbReference type="PROSITE" id="PS50600"/>
    </source>
</evidence>
<dbReference type="GO" id="GO:0019783">
    <property type="term" value="F:ubiquitin-like protein peptidase activity"/>
    <property type="evidence" value="ECO:0007669"/>
    <property type="project" value="UniProtKB-ARBA"/>
</dbReference>
<evidence type="ECO:0000313" key="5">
    <source>
        <dbReference type="EMBL" id="KAF5372405.1"/>
    </source>
</evidence>
<evidence type="ECO:0000313" key="6">
    <source>
        <dbReference type="Proteomes" id="UP000518752"/>
    </source>
</evidence>
<name>A0A8H5GX21_9AGAR</name>